<dbReference type="EMBL" id="CP081135">
    <property type="protein sequence ID" value="UEL48286.1"/>
    <property type="molecule type" value="Genomic_DNA"/>
</dbReference>
<dbReference type="Proteomes" id="UP001198983">
    <property type="component" value="Chromosome"/>
</dbReference>
<dbReference type="KEGG" id="tem:JW646_02200"/>
<gene>
    <name evidence="2" type="ORF">JW646_02200</name>
</gene>
<keyword evidence="3" id="KW-1185">Reference proteome</keyword>
<evidence type="ECO:0000313" key="2">
    <source>
        <dbReference type="EMBL" id="UEL48286.1"/>
    </source>
</evidence>
<dbReference type="InterPro" id="IPR057596">
    <property type="entry name" value="RDRP_core"/>
</dbReference>
<dbReference type="GO" id="GO:0003968">
    <property type="term" value="F:RNA-directed RNA polymerase activity"/>
    <property type="evidence" value="ECO:0007669"/>
    <property type="project" value="InterPro"/>
</dbReference>
<dbReference type="Pfam" id="PF05183">
    <property type="entry name" value="RdRP"/>
    <property type="match status" value="1"/>
</dbReference>
<proteinExistence type="predicted"/>
<evidence type="ECO:0000313" key="3">
    <source>
        <dbReference type="Proteomes" id="UP001198983"/>
    </source>
</evidence>
<organism evidence="2 3">
    <name type="scientific">Terrisporobacter hibernicus</name>
    <dbReference type="NCBI Taxonomy" id="2813371"/>
    <lineage>
        <taxon>Bacteria</taxon>
        <taxon>Bacillati</taxon>
        <taxon>Bacillota</taxon>
        <taxon>Clostridia</taxon>
        <taxon>Peptostreptococcales</taxon>
        <taxon>Peptostreptococcaceae</taxon>
        <taxon>Terrisporobacter</taxon>
    </lineage>
</organism>
<sequence length="1045" mass="121511">MEIKRITKQVVKLNKDLERGYNFISNEKLIGRCLDTIELDESLFTHYYATWSGATGEVFATEDFIKVEFEHDIEIIERKIVLDGVDYVFYLASASDLKKSSAIFIKESLADTLGKELIKDATGDIVSRIEGMDVVINKIQAYISFMFSGATKTNIEPKVVVIEEPQYKYTGLHTVLESVETLEFKEETIETTLSAFDGQGVMSLGLAERIRQELNSKREDNKQLDYINWITFRLFIIGGKGMCIAIDIKEQLEKVWMQFGDSAGLKKIDDKLYIKDIYGDWHDVESIDMILNESQTKLIKYFNSNEDIEDAKNQVPDDFKSIVNSLYICKHNENTLRADRTRMNYQFLQALAITSNDIIELTKNDKGMLEQALTDIDSMLIVNNLAEIQKDEEDDTTTTNSFNLALDLVKYDESFLKDKTVLEQIRRLYMSKIKKLSYGRVFMNDMAYRLCVQDPQPYMNFIATRDMETARTVECLQAGEYSVVDRPDGQRTVIGRNPLSSHQEMIKFENTRNEYIESLGYECDSIIVFNGYDATPSRMSGMDFDGDTCAVIVDDTIYNSVIELDTPLFFNTFDGQKVENKYSKENIIAITKVTAGDKIGSLALGNAGLMNRINEVPFYDTRTNELLYLDDIYAKEQEEVLRTWDMESNINNLVWNRINKLELDGTIVNGIFNMNNKQMKEYLEDRHAEFRYEQYLVLYAQQCAIDASKTGVDVPDNIKQEIKKISERPYFICFTADNRRFDKYRNTVLDAYARYTFNEFNQRRMHLLDEIDVALGEDVTKDKSFKNTNVIRGLFKRASVDANEDKVKELLYYIKPRLDEYSKNRQELRHHKDNKGYYYTAHEKYSREMRMFLKEYYDNCKNNVNGFTLEDLTRAIYILDKPSKYILEFMPELLIYNVAKLNDRRKTFEVGNINYGGKVITLGNKVYTVVYKDIAIGELERNVQPHSLQVMKKRKLDMGSLLEMKATYGIDYDLTERYTLVRKLENRYLFKVIDSSGTVIDEVRLTQGSKEFTEDINELKIVVESHKTTSKNKKYDTWYVERSIQ</sequence>
<feature type="domain" description="RDRP core" evidence="1">
    <location>
        <begin position="73"/>
        <end position="735"/>
    </location>
</feature>
<accession>A0AAX2ZGX0</accession>
<evidence type="ECO:0000259" key="1">
    <source>
        <dbReference type="Pfam" id="PF05183"/>
    </source>
</evidence>
<dbReference type="RefSeq" id="WP_228416418.1">
    <property type="nucleotide sequence ID" value="NZ_CP081135.1"/>
</dbReference>
<dbReference type="AlphaFoldDB" id="A0AAX2ZGX0"/>
<protein>
    <recommendedName>
        <fullName evidence="1">RDRP core domain-containing protein</fullName>
    </recommendedName>
</protein>
<reference evidence="2 3" key="1">
    <citation type="journal article" date="2023" name="Int. J. Syst. Evol. Microbiol.">
        <title>Terrisporobacter hibernicus sp. nov., isolated from bovine faeces in Northern Ireland.</title>
        <authorList>
            <person name="Mitchell M."/>
            <person name="Nguyen S.V."/>
            <person name="Connor M."/>
            <person name="Fairley D.J."/>
            <person name="Donoghue O."/>
            <person name="Marshall H."/>
            <person name="Koolman L."/>
            <person name="McMullan G."/>
            <person name="Schaffer K.E."/>
            <person name="McGrath J.W."/>
            <person name="Fanning S."/>
        </authorList>
    </citation>
    <scope>NUCLEOTIDE SEQUENCE [LARGE SCALE GENOMIC DNA]</scope>
    <source>
        <strain evidence="2 3">MCA3</strain>
    </source>
</reference>
<name>A0AAX2ZGX0_9FIRM</name>